<dbReference type="Proteomes" id="UP001151760">
    <property type="component" value="Unassembled WGS sequence"/>
</dbReference>
<feature type="non-terminal residue" evidence="2">
    <location>
        <position position="73"/>
    </location>
</feature>
<protein>
    <submittedName>
        <fullName evidence="2">Uncharacterized protein</fullName>
    </submittedName>
</protein>
<keyword evidence="3" id="KW-1185">Reference proteome</keyword>
<evidence type="ECO:0000313" key="3">
    <source>
        <dbReference type="Proteomes" id="UP001151760"/>
    </source>
</evidence>
<comment type="caution">
    <text evidence="2">The sequence shown here is derived from an EMBL/GenBank/DDBJ whole genome shotgun (WGS) entry which is preliminary data.</text>
</comment>
<organism evidence="2 3">
    <name type="scientific">Tanacetum coccineum</name>
    <dbReference type="NCBI Taxonomy" id="301880"/>
    <lineage>
        <taxon>Eukaryota</taxon>
        <taxon>Viridiplantae</taxon>
        <taxon>Streptophyta</taxon>
        <taxon>Embryophyta</taxon>
        <taxon>Tracheophyta</taxon>
        <taxon>Spermatophyta</taxon>
        <taxon>Magnoliopsida</taxon>
        <taxon>eudicotyledons</taxon>
        <taxon>Gunneridae</taxon>
        <taxon>Pentapetalae</taxon>
        <taxon>asterids</taxon>
        <taxon>campanulids</taxon>
        <taxon>Asterales</taxon>
        <taxon>Asteraceae</taxon>
        <taxon>Asteroideae</taxon>
        <taxon>Anthemideae</taxon>
        <taxon>Anthemidinae</taxon>
        <taxon>Tanacetum</taxon>
    </lineage>
</organism>
<reference evidence="2" key="1">
    <citation type="journal article" date="2022" name="Int. J. Mol. Sci.">
        <title>Draft Genome of Tanacetum Coccineum: Genomic Comparison of Closely Related Tanacetum-Family Plants.</title>
        <authorList>
            <person name="Yamashiro T."/>
            <person name="Shiraishi A."/>
            <person name="Nakayama K."/>
            <person name="Satake H."/>
        </authorList>
    </citation>
    <scope>NUCLEOTIDE SEQUENCE</scope>
</reference>
<evidence type="ECO:0000313" key="2">
    <source>
        <dbReference type="EMBL" id="GJS88764.1"/>
    </source>
</evidence>
<accession>A0ABQ4ZEY8</accession>
<reference evidence="2" key="2">
    <citation type="submission" date="2022-01" db="EMBL/GenBank/DDBJ databases">
        <authorList>
            <person name="Yamashiro T."/>
            <person name="Shiraishi A."/>
            <person name="Satake H."/>
            <person name="Nakayama K."/>
        </authorList>
    </citation>
    <scope>NUCLEOTIDE SEQUENCE</scope>
</reference>
<feature type="region of interest" description="Disordered" evidence="1">
    <location>
        <begin position="27"/>
        <end position="54"/>
    </location>
</feature>
<name>A0ABQ4ZEY8_9ASTR</name>
<gene>
    <name evidence="2" type="ORF">Tco_0771400</name>
</gene>
<evidence type="ECO:0000256" key="1">
    <source>
        <dbReference type="SAM" id="MobiDB-lite"/>
    </source>
</evidence>
<sequence>MSKAPRWPSRRDGSMCGEMSFLKKFRGGFGQDIDEQDKKKKRGGEDDKESKICCGLNNGGDEERWKSMALSEN</sequence>
<proteinExistence type="predicted"/>
<dbReference type="EMBL" id="BQNB010011299">
    <property type="protein sequence ID" value="GJS88764.1"/>
    <property type="molecule type" value="Genomic_DNA"/>
</dbReference>